<evidence type="ECO:0000256" key="4">
    <source>
        <dbReference type="PROSITE-ProRule" id="PRU00723"/>
    </source>
</evidence>
<dbReference type="GO" id="GO:0005634">
    <property type="term" value="C:nucleus"/>
    <property type="evidence" value="ECO:0007669"/>
    <property type="project" value="UniProtKB-SubCell"/>
</dbReference>
<evidence type="ECO:0000313" key="8">
    <source>
        <dbReference type="EMBL" id="KAJ1080355.1"/>
    </source>
</evidence>
<comment type="similarity">
    <text evidence="3">Belongs to the ARTD/PARP family.</text>
</comment>
<feature type="domain" description="PARP catalytic" evidence="7">
    <location>
        <begin position="364"/>
        <end position="575"/>
    </location>
</feature>
<evidence type="ECO:0000259" key="7">
    <source>
        <dbReference type="PROSITE" id="PS51059"/>
    </source>
</evidence>
<accession>A0AAV7KN57</accession>
<dbReference type="AlphaFoldDB" id="A0AAV7KN57"/>
<name>A0AAV7KN57_PLEWA</name>
<dbReference type="PANTHER" id="PTHR45740">
    <property type="entry name" value="POLY [ADP-RIBOSE] POLYMERASE"/>
    <property type="match status" value="1"/>
</dbReference>
<dbReference type="PANTHER" id="PTHR45740:SF7">
    <property type="entry name" value="PROTEIN MONO-ADP-RIBOSYLTRANSFERASE TIPARP"/>
    <property type="match status" value="1"/>
</dbReference>
<evidence type="ECO:0000313" key="9">
    <source>
        <dbReference type="Proteomes" id="UP001066276"/>
    </source>
</evidence>
<keyword evidence="9" id="KW-1185">Reference proteome</keyword>
<gene>
    <name evidence="8" type="ORF">NDU88_000574</name>
</gene>
<dbReference type="InterPro" id="IPR004170">
    <property type="entry name" value="WWE_dom"/>
</dbReference>
<dbReference type="InterPro" id="IPR037197">
    <property type="entry name" value="WWE_dom_sf"/>
</dbReference>
<evidence type="ECO:0000256" key="1">
    <source>
        <dbReference type="ARBA" id="ARBA00004123"/>
    </source>
</evidence>
<dbReference type="InterPro" id="IPR000571">
    <property type="entry name" value="Znf_CCCH"/>
</dbReference>
<dbReference type="Gene3D" id="3.90.228.10">
    <property type="match status" value="1"/>
</dbReference>
<dbReference type="GO" id="GO:1990404">
    <property type="term" value="F:NAD+-protein mono-ADP-ribosyltransferase activity"/>
    <property type="evidence" value="ECO:0007669"/>
    <property type="project" value="TreeGrafter"/>
</dbReference>
<dbReference type="Pfam" id="PF02825">
    <property type="entry name" value="WWE"/>
    <property type="match status" value="1"/>
</dbReference>
<proteinExistence type="inferred from homology"/>
<comment type="caution">
    <text evidence="8">The sequence shown here is derived from an EMBL/GenBank/DDBJ whole genome shotgun (WGS) entry which is preliminary data.</text>
</comment>
<dbReference type="EMBL" id="JANPWB010000016">
    <property type="protein sequence ID" value="KAJ1080355.1"/>
    <property type="molecule type" value="Genomic_DNA"/>
</dbReference>
<reference evidence="8" key="1">
    <citation type="journal article" date="2022" name="bioRxiv">
        <title>Sequencing and chromosome-scale assembly of the giantPleurodeles waltlgenome.</title>
        <authorList>
            <person name="Brown T."/>
            <person name="Elewa A."/>
            <person name="Iarovenko S."/>
            <person name="Subramanian E."/>
            <person name="Araus A.J."/>
            <person name="Petzold A."/>
            <person name="Susuki M."/>
            <person name="Suzuki K.-i.T."/>
            <person name="Hayashi T."/>
            <person name="Toyoda A."/>
            <person name="Oliveira C."/>
            <person name="Osipova E."/>
            <person name="Leigh N.D."/>
            <person name="Simon A."/>
            <person name="Yun M.H."/>
        </authorList>
    </citation>
    <scope>NUCLEOTIDE SEQUENCE</scope>
    <source>
        <strain evidence="8">20211129_DDA</strain>
        <tissue evidence="8">Liver</tissue>
    </source>
</reference>
<feature type="zinc finger region" description="C3H1-type" evidence="4">
    <location>
        <begin position="152"/>
        <end position="179"/>
    </location>
</feature>
<dbReference type="GO" id="GO:0003950">
    <property type="term" value="F:NAD+ poly-ADP-ribosyltransferase activity"/>
    <property type="evidence" value="ECO:0007669"/>
    <property type="project" value="InterPro"/>
</dbReference>
<dbReference type="PROSITE" id="PS51059">
    <property type="entry name" value="PARP_CATALYTIC"/>
    <property type="match status" value="1"/>
</dbReference>
<sequence length="575" mass="67047">MAVSHEQTKPHVLLNAVKRRLRPDPSVQDCSRLFRRQHKNALIQACKRVLLRERRLRRQRALSCYMRCFATPICITPEQEDTQKDTQCSLNRTDLHVAPAGQDAFADRVEQDLQEVESRGVAGEDTNELEEELTLDHILEVVNQLHYHTHKEEGIEVCSAFLLGCCLYGQQCPQHHTILPYHWQLWHIPTQSWESVSGDAQEILERLYSDPAKVHVRATYQGVRFVIDLHSMLIWYSSVFNRVRRLSTSADPNVSFHTVYKYYYKEALDWFECSPVFVQNIEEALRNGVREAHCRTLQYQYIMDLLAGYQQNLVTGTKRQICSRPVFRSPVMLLPQLRTLYGTDCLENCALPAPQASSTSCVYQPYPETWLEVDTMKDFTQVPMSFEDRGYRLIYSFFHKTMPESKYMIVSIQRVQNCFLWDKYKRKKEHMSRKLSEQEWLVNERHLFHGTSHSSIDAICKHNFDPRLSGKHATIYGQGSYFARKAKYSHRYAPCSPSGHHYVFLSKVLVGKSTPGICTFRRPPALVPEDPASDLYDSCVDSLRDPQIYVIFDNDQCYPYFIIKYEEIKDLVLLD</sequence>
<evidence type="ECO:0000259" key="5">
    <source>
        <dbReference type="PROSITE" id="PS50103"/>
    </source>
</evidence>
<comment type="subcellular location">
    <subcellularLocation>
        <location evidence="1">Nucleus</location>
    </subcellularLocation>
</comment>
<dbReference type="PROSITE" id="PS50103">
    <property type="entry name" value="ZF_C3H1"/>
    <property type="match status" value="1"/>
</dbReference>
<feature type="domain" description="WWE" evidence="6">
    <location>
        <begin position="247"/>
        <end position="323"/>
    </location>
</feature>
<dbReference type="InterPro" id="IPR012317">
    <property type="entry name" value="Poly(ADP-ribose)pol_cat_dom"/>
</dbReference>
<evidence type="ECO:0000256" key="2">
    <source>
        <dbReference type="ARBA" id="ARBA00023242"/>
    </source>
</evidence>
<organism evidence="8 9">
    <name type="scientific">Pleurodeles waltl</name>
    <name type="common">Iberian ribbed newt</name>
    <dbReference type="NCBI Taxonomy" id="8319"/>
    <lineage>
        <taxon>Eukaryota</taxon>
        <taxon>Metazoa</taxon>
        <taxon>Chordata</taxon>
        <taxon>Craniata</taxon>
        <taxon>Vertebrata</taxon>
        <taxon>Euteleostomi</taxon>
        <taxon>Amphibia</taxon>
        <taxon>Batrachia</taxon>
        <taxon>Caudata</taxon>
        <taxon>Salamandroidea</taxon>
        <taxon>Salamandridae</taxon>
        <taxon>Pleurodelinae</taxon>
        <taxon>Pleurodeles</taxon>
    </lineage>
</organism>
<dbReference type="Proteomes" id="UP001066276">
    <property type="component" value="Chromosome 12"/>
</dbReference>
<dbReference type="PROSITE" id="PS50918">
    <property type="entry name" value="WWE"/>
    <property type="match status" value="1"/>
</dbReference>
<dbReference type="GO" id="GO:0008270">
    <property type="term" value="F:zinc ion binding"/>
    <property type="evidence" value="ECO:0007669"/>
    <property type="project" value="UniProtKB-KW"/>
</dbReference>
<keyword evidence="4" id="KW-0479">Metal-binding</keyword>
<evidence type="ECO:0000259" key="6">
    <source>
        <dbReference type="PROSITE" id="PS50918"/>
    </source>
</evidence>
<dbReference type="Pfam" id="PF00644">
    <property type="entry name" value="PARP"/>
    <property type="match status" value="1"/>
</dbReference>
<dbReference type="InterPro" id="IPR051712">
    <property type="entry name" value="ARTD-AVP"/>
</dbReference>
<keyword evidence="4" id="KW-0862">Zinc</keyword>
<protein>
    <submittedName>
        <fullName evidence="8">Uncharacterized protein</fullName>
    </submittedName>
</protein>
<dbReference type="SUPFAM" id="SSF117839">
    <property type="entry name" value="WWE domain"/>
    <property type="match status" value="1"/>
</dbReference>
<keyword evidence="2" id="KW-0539">Nucleus</keyword>
<dbReference type="SUPFAM" id="SSF56399">
    <property type="entry name" value="ADP-ribosylation"/>
    <property type="match status" value="1"/>
</dbReference>
<feature type="domain" description="C3H1-type" evidence="5">
    <location>
        <begin position="152"/>
        <end position="179"/>
    </location>
</feature>
<keyword evidence="4" id="KW-0863">Zinc-finger</keyword>
<dbReference type="CDD" id="cd01439">
    <property type="entry name" value="TCCD_inducible_PARP_like"/>
    <property type="match status" value="1"/>
</dbReference>
<evidence type="ECO:0000256" key="3">
    <source>
        <dbReference type="ARBA" id="ARBA00024347"/>
    </source>
</evidence>
<dbReference type="Gene3D" id="3.30.720.50">
    <property type="match status" value="1"/>
</dbReference>